<dbReference type="Pfam" id="PF13361">
    <property type="entry name" value="UvrD_C"/>
    <property type="match status" value="1"/>
</dbReference>
<dbReference type="GO" id="GO:0006260">
    <property type="term" value="P:DNA replication"/>
    <property type="evidence" value="ECO:0007669"/>
    <property type="project" value="InterPro"/>
</dbReference>
<dbReference type="PROSITE" id="PS51198">
    <property type="entry name" value="UVRD_HELICASE_ATP_BIND"/>
    <property type="match status" value="1"/>
</dbReference>
<comment type="caution">
    <text evidence="17">The sequence shown here is derived from an EMBL/GenBank/DDBJ whole genome shotgun (WGS) entry which is preliminary data.</text>
</comment>
<dbReference type="GO" id="GO:0033202">
    <property type="term" value="C:DNA helicase complex"/>
    <property type="evidence" value="ECO:0007669"/>
    <property type="project" value="TreeGrafter"/>
</dbReference>
<evidence type="ECO:0000259" key="15">
    <source>
        <dbReference type="PROSITE" id="PS51198"/>
    </source>
</evidence>
<accession>A0A432XSX9</accession>
<dbReference type="FunFam" id="3.40.50.300:FF:001201">
    <property type="entry name" value="ATP-dependent DNA helicase UvrD2"/>
    <property type="match status" value="1"/>
</dbReference>
<keyword evidence="2 14" id="KW-0547">Nucleotide-binding</keyword>
<evidence type="ECO:0000259" key="16">
    <source>
        <dbReference type="PROSITE" id="PS51217"/>
    </source>
</evidence>
<evidence type="ECO:0000256" key="9">
    <source>
        <dbReference type="ARBA" id="ARBA00023235"/>
    </source>
</evidence>
<comment type="catalytic activity">
    <reaction evidence="13">
        <text>ATP + H2O = ADP + phosphate + H(+)</text>
        <dbReference type="Rhea" id="RHEA:13065"/>
        <dbReference type="ChEBI" id="CHEBI:15377"/>
        <dbReference type="ChEBI" id="CHEBI:15378"/>
        <dbReference type="ChEBI" id="CHEBI:30616"/>
        <dbReference type="ChEBI" id="CHEBI:43474"/>
        <dbReference type="ChEBI" id="CHEBI:456216"/>
        <dbReference type="EC" id="5.6.2.4"/>
    </reaction>
</comment>
<dbReference type="PANTHER" id="PTHR11070">
    <property type="entry name" value="UVRD / RECB / PCRA DNA HELICASE FAMILY MEMBER"/>
    <property type="match status" value="1"/>
</dbReference>
<dbReference type="GO" id="GO:0016887">
    <property type="term" value="F:ATP hydrolysis activity"/>
    <property type="evidence" value="ECO:0007669"/>
    <property type="project" value="RHEA"/>
</dbReference>
<evidence type="ECO:0000256" key="6">
    <source>
        <dbReference type="ARBA" id="ARBA00022840"/>
    </source>
</evidence>
<dbReference type="GO" id="GO:0005524">
    <property type="term" value="F:ATP binding"/>
    <property type="evidence" value="ECO:0007669"/>
    <property type="project" value="UniProtKB-UniRule"/>
</dbReference>
<keyword evidence="9" id="KW-0413">Isomerase</keyword>
<dbReference type="InterPro" id="IPR027417">
    <property type="entry name" value="P-loop_NTPase"/>
</dbReference>
<evidence type="ECO:0000256" key="14">
    <source>
        <dbReference type="PROSITE-ProRule" id="PRU00560"/>
    </source>
</evidence>
<sequence>MTSHPLLEQLNDKQCAAVGAPERHMLVLAGAGSGKTRVLVHRIAWLMQELHLSPYSIMAVTFTNKAAAEMRGRVEDLVGSSTRAMWIGTFHGLAHRLLRAHYMDVGLPQNFQILDSDDQQRMLKRIMRSLNLDEKRWSPKQAQWFINAKKDEGLRPHHLDGYDFNERTYKEIYDAYQVACDRAGLVDFAELLLRAHELLRDNRIVREHYQRRFRHLLVDEFQDTNSIQYAWIKLLSGAGEEKKEHQNFVTIVGDDDQSIYGWRGAKIENIHQFNRDFPNVETIRLEQNYRSTNTILSAANSVIANNSDRLGKELWTEGSTGDPIDLYAAYNEIDEARYISSQIEAWHEQGNALQDVALLYRSNAQSRVLEEALLHARIPYRIYGGLRFFDRQEVKDALAYLRLLANRDDDAALERVINTPTRGIGARTLDIVREGARQRGTSLWLAAKQLATEKVLTGRAANAVLAFVDLIEQLEDETGDYSLGRQVDTVIKSSGLMAMYQAEKGEKAETRVENLKELVNACDNFDQLDRPGEEEELSPLNGFLAHAALESGDEQADEHQDAVQLMTLHSAKGLEFPLVFMCGVEEGLFPSQQSLDEAGRLAEERRLCYVGMTRAMQKLVISYAENRRVYGQEKLHTASRFIAEIPSENLHHVRMQSRRSFSTDTPSYGRFHTGASHEAFEETGFQLGQRVRHVKFGEGTVLNYEGSGPQSRIQVNFDDLGSKWLVVAYARLERC</sequence>
<evidence type="ECO:0000256" key="2">
    <source>
        <dbReference type="ARBA" id="ARBA00022741"/>
    </source>
</evidence>
<keyword evidence="3" id="KW-0227">DNA damage</keyword>
<dbReference type="NCBIfam" id="TIGR01075">
    <property type="entry name" value="uvrD"/>
    <property type="match status" value="1"/>
</dbReference>
<proteinExistence type="inferred from homology"/>
<keyword evidence="4 14" id="KW-0378">Hydrolase</keyword>
<evidence type="ECO:0000256" key="8">
    <source>
        <dbReference type="ARBA" id="ARBA00023204"/>
    </source>
</evidence>
<dbReference type="Pfam" id="PF00580">
    <property type="entry name" value="UvrD-helicase"/>
    <property type="match status" value="1"/>
</dbReference>
<evidence type="ECO:0000256" key="12">
    <source>
        <dbReference type="ARBA" id="ARBA00034923"/>
    </source>
</evidence>
<keyword evidence="7" id="KW-0238">DNA-binding</keyword>
<dbReference type="FunFam" id="1.10.486.10:FF:000003">
    <property type="entry name" value="ATP-dependent DNA helicase"/>
    <property type="match status" value="1"/>
</dbReference>
<keyword evidence="18" id="KW-1185">Reference proteome</keyword>
<dbReference type="EMBL" id="PIPW01000003">
    <property type="protein sequence ID" value="RUO51822.1"/>
    <property type="molecule type" value="Genomic_DNA"/>
</dbReference>
<evidence type="ECO:0000256" key="13">
    <source>
        <dbReference type="ARBA" id="ARBA00048988"/>
    </source>
</evidence>
<dbReference type="PROSITE" id="PS51217">
    <property type="entry name" value="UVRD_HELICASE_CTER"/>
    <property type="match status" value="1"/>
</dbReference>
<gene>
    <name evidence="17" type="ORF">CWI69_09210</name>
</gene>
<keyword evidence="5 14" id="KW-0347">Helicase</keyword>
<evidence type="ECO:0000313" key="18">
    <source>
        <dbReference type="Proteomes" id="UP000287198"/>
    </source>
</evidence>
<dbReference type="InterPro" id="IPR014016">
    <property type="entry name" value="UvrD-like_ATP-bd"/>
</dbReference>
<dbReference type="AlphaFoldDB" id="A0A432XSX9"/>
<dbReference type="InterPro" id="IPR000212">
    <property type="entry name" value="DNA_helicase_UvrD/REP"/>
</dbReference>
<dbReference type="EC" id="5.6.2.4" evidence="11"/>
<dbReference type="GO" id="GO:0043138">
    <property type="term" value="F:3'-5' DNA helicase activity"/>
    <property type="evidence" value="ECO:0007669"/>
    <property type="project" value="UniProtKB-EC"/>
</dbReference>
<evidence type="ECO:0000256" key="5">
    <source>
        <dbReference type="ARBA" id="ARBA00022806"/>
    </source>
</evidence>
<keyword evidence="8" id="KW-0234">DNA repair</keyword>
<evidence type="ECO:0000256" key="1">
    <source>
        <dbReference type="ARBA" id="ARBA00009922"/>
    </source>
</evidence>
<keyword evidence="6 14" id="KW-0067">ATP-binding</keyword>
<dbReference type="Gene3D" id="3.40.50.300">
    <property type="entry name" value="P-loop containing nucleotide triphosphate hydrolases"/>
    <property type="match status" value="2"/>
</dbReference>
<dbReference type="PANTHER" id="PTHR11070:SF2">
    <property type="entry name" value="ATP-DEPENDENT DNA HELICASE SRS2"/>
    <property type="match status" value="1"/>
</dbReference>
<dbReference type="FunFam" id="1.10.10.160:FF:000002">
    <property type="entry name" value="DNA helicase"/>
    <property type="match status" value="1"/>
</dbReference>
<protein>
    <recommendedName>
        <fullName evidence="11">DNA 3'-5' helicase</fullName>
        <ecNumber evidence="11">5.6.2.4</ecNumber>
    </recommendedName>
    <alternativeName>
        <fullName evidence="12">DNA 3'-5' helicase II</fullName>
    </alternativeName>
</protein>
<dbReference type="GO" id="GO:0003677">
    <property type="term" value="F:DNA binding"/>
    <property type="evidence" value="ECO:0007669"/>
    <property type="project" value="UniProtKB-KW"/>
</dbReference>
<dbReference type="Gene3D" id="1.10.486.10">
    <property type="entry name" value="PCRA, domain 4"/>
    <property type="match status" value="1"/>
</dbReference>
<evidence type="ECO:0000313" key="17">
    <source>
        <dbReference type="EMBL" id="RUO51822.1"/>
    </source>
</evidence>
<dbReference type="Gene3D" id="1.10.10.160">
    <property type="match status" value="1"/>
</dbReference>
<dbReference type="CDD" id="cd18807">
    <property type="entry name" value="SF1_C_UvrD"/>
    <property type="match status" value="1"/>
</dbReference>
<dbReference type="InterPro" id="IPR005753">
    <property type="entry name" value="DNA_helicase_ATP-dep_UvrD"/>
</dbReference>
<dbReference type="NCBIfam" id="NF008743">
    <property type="entry name" value="PRK11773.1"/>
    <property type="match status" value="1"/>
</dbReference>
<feature type="domain" description="UvrD-like helicase ATP-binding" evidence="15">
    <location>
        <begin position="8"/>
        <end position="292"/>
    </location>
</feature>
<dbReference type="SUPFAM" id="SSF52540">
    <property type="entry name" value="P-loop containing nucleoside triphosphate hydrolases"/>
    <property type="match status" value="1"/>
</dbReference>
<dbReference type="GO" id="GO:0005829">
    <property type="term" value="C:cytosol"/>
    <property type="evidence" value="ECO:0007669"/>
    <property type="project" value="TreeGrafter"/>
</dbReference>
<comment type="similarity">
    <text evidence="1">Belongs to the helicase family. UvrD subfamily.</text>
</comment>
<name>A0A432XSX9_9GAMM</name>
<evidence type="ECO:0000256" key="4">
    <source>
        <dbReference type="ARBA" id="ARBA00022801"/>
    </source>
</evidence>
<dbReference type="CDD" id="cd17932">
    <property type="entry name" value="DEXQc_UvrD"/>
    <property type="match status" value="1"/>
</dbReference>
<evidence type="ECO:0000256" key="7">
    <source>
        <dbReference type="ARBA" id="ARBA00023125"/>
    </source>
</evidence>
<organism evidence="17 18">
    <name type="scientific">Pseudidiomarina halophila</name>
    <dbReference type="NCBI Taxonomy" id="1449799"/>
    <lineage>
        <taxon>Bacteria</taxon>
        <taxon>Pseudomonadati</taxon>
        <taxon>Pseudomonadota</taxon>
        <taxon>Gammaproteobacteria</taxon>
        <taxon>Alteromonadales</taxon>
        <taxon>Idiomarinaceae</taxon>
        <taxon>Pseudidiomarina</taxon>
    </lineage>
</organism>
<dbReference type="GO" id="GO:0000725">
    <property type="term" value="P:recombinational repair"/>
    <property type="evidence" value="ECO:0007669"/>
    <property type="project" value="TreeGrafter"/>
</dbReference>
<dbReference type="Pfam" id="PF21196">
    <property type="entry name" value="PcrA_UvrD_tudor"/>
    <property type="match status" value="1"/>
</dbReference>
<evidence type="ECO:0000256" key="10">
    <source>
        <dbReference type="ARBA" id="ARBA00034617"/>
    </source>
</evidence>
<dbReference type="InterPro" id="IPR013986">
    <property type="entry name" value="DExx_box_DNA_helicase_dom_sf"/>
</dbReference>
<reference evidence="18" key="1">
    <citation type="journal article" date="2018" name="Front. Microbiol.">
        <title>Genome-Based Analysis Reveals the Taxonomy and Diversity of the Family Idiomarinaceae.</title>
        <authorList>
            <person name="Liu Y."/>
            <person name="Lai Q."/>
            <person name="Shao Z."/>
        </authorList>
    </citation>
    <scope>NUCLEOTIDE SEQUENCE [LARGE SCALE GENOMIC DNA]</scope>
    <source>
        <strain evidence="18">BH195</strain>
    </source>
</reference>
<dbReference type="RefSeq" id="WP_126763925.1">
    <property type="nucleotide sequence ID" value="NZ_JBHLTZ010000010.1"/>
</dbReference>
<feature type="domain" description="UvrD-like helicase C-terminal" evidence="16">
    <location>
        <begin position="293"/>
        <end position="573"/>
    </location>
</feature>
<dbReference type="InterPro" id="IPR014017">
    <property type="entry name" value="DNA_helicase_UvrD-like_C"/>
</dbReference>
<evidence type="ECO:0000256" key="11">
    <source>
        <dbReference type="ARBA" id="ARBA00034808"/>
    </source>
</evidence>
<dbReference type="Proteomes" id="UP000287198">
    <property type="component" value="Unassembled WGS sequence"/>
</dbReference>
<feature type="binding site" evidence="14">
    <location>
        <begin position="29"/>
        <end position="36"/>
    </location>
    <ligand>
        <name>ATP</name>
        <dbReference type="ChEBI" id="CHEBI:30616"/>
    </ligand>
</feature>
<comment type="catalytic activity">
    <reaction evidence="10">
        <text>Couples ATP hydrolysis with the unwinding of duplex DNA by translocating in the 3'-5' direction.</text>
        <dbReference type="EC" id="5.6.2.4"/>
    </reaction>
</comment>
<evidence type="ECO:0000256" key="3">
    <source>
        <dbReference type="ARBA" id="ARBA00022763"/>
    </source>
</evidence>
<dbReference type="OrthoDB" id="9806690at2"/>